<dbReference type="GO" id="GO:0004180">
    <property type="term" value="F:carboxypeptidase activity"/>
    <property type="evidence" value="ECO:0007669"/>
    <property type="project" value="UniProtKB-KW"/>
</dbReference>
<evidence type="ECO:0000313" key="2">
    <source>
        <dbReference type="Proteomes" id="UP000503278"/>
    </source>
</evidence>
<dbReference type="AlphaFoldDB" id="A0A7L5E355"/>
<dbReference type="Pfam" id="PF13715">
    <property type="entry name" value="CarbopepD_reg_2"/>
    <property type="match status" value="1"/>
</dbReference>
<keyword evidence="2" id="KW-1185">Reference proteome</keyword>
<evidence type="ECO:0000313" key="1">
    <source>
        <dbReference type="EMBL" id="QJD97810.1"/>
    </source>
</evidence>
<name>A0A7L5E355_9SPHI</name>
<organism evidence="1 2">
    <name type="scientific">Mucilaginibacter robiniae</name>
    <dbReference type="NCBI Taxonomy" id="2728022"/>
    <lineage>
        <taxon>Bacteria</taxon>
        <taxon>Pseudomonadati</taxon>
        <taxon>Bacteroidota</taxon>
        <taxon>Sphingobacteriia</taxon>
        <taxon>Sphingobacteriales</taxon>
        <taxon>Sphingobacteriaceae</taxon>
        <taxon>Mucilaginibacter</taxon>
    </lineage>
</organism>
<sequence length="851" mass="98590">MHLKKYIPFLLTLIAGVFSISITLGQTTVVRGTVVDAANKQPLSYVTISFPGSTIGVSTNDAGKFVIRSEKPYNQVQASFVGYKAVTLPITPGKEQDINIRLVADSKQLKDVVVRSGKKPRYTNRDNPAVALIRKVIENKEKNRPESYNYVEYKEYDRMTFSFINVSPTLSDKKFFRKYKFLLDNRDTTTLPGKNLLPIYIDEKLSQYYYRKNPEKSRTIVLGQKGVNFGGMVDNEGITVYFKHLYQNVDIYANSAVLVTNEFLSPISDNAPNLYKFFITDTVVVNNTKLIELSFTPRNTNDILFEGEIYITLDGNYAVQKANLTINRKINLNWVKEMHINLDFEKNPDGRYHLSRSNTLADFGVRKSGKGGMFGQRTITYKNYLVNQAKPDTTYTGLEGIVSDDVKHRSEQFWEQNRLDTLNNVQAKVYTNVDSLHKMPSYRRTVDIATLLVAGYKSFGKFEIGPANTFYSFNPVEGFKLRLGGRTTPELSKRYYLETYGAYGFKDEKWKFFLAGTYSFNAKSIYRFPQNYIRASFQRDTQIPGLNLQFVQEDNFLLSFKRGTNDKYLYNDNYRIDYVREFENHFSYSLGFRKWTQTPAGSLYFINQVNGVNHQINNLTTTQAHVQLRYAPHEEFYQGKIYRTQFLNKYPIFTFDYTAGIKGLLGSEYNYHNLNLDIYKHAYLGRFGYADVYLDAGRIIGQVPYPLLTIPRANQTYAYDLLSYNLMNFLEFANDHYESINIDQHFNGYFFNRIPLFKRLKWRETASVKALWGGLRSENDPNIHPELYQFPKELDGTPITYSLGNKPYVEGSVGIENIFKVLRVDLVHRFNYLDHAHVAEWGIRTRVQFIF</sequence>
<accession>A0A7L5E355</accession>
<keyword evidence="1" id="KW-0121">Carboxypeptidase</keyword>
<keyword evidence="1" id="KW-0645">Protease</keyword>
<dbReference type="InterPro" id="IPR043741">
    <property type="entry name" value="DUF5686"/>
</dbReference>
<protein>
    <submittedName>
        <fullName evidence="1">Carboxypeptidase-like regulatory domain-containing protein</fullName>
    </submittedName>
</protein>
<keyword evidence="1" id="KW-0378">Hydrolase</keyword>
<reference evidence="1 2" key="1">
    <citation type="submission" date="2020-04" db="EMBL/GenBank/DDBJ databases">
        <title>Genome sequencing of novel species.</title>
        <authorList>
            <person name="Heo J."/>
            <person name="Kim S.-J."/>
            <person name="Kim J.-S."/>
            <person name="Hong S.-B."/>
            <person name="Kwon S.-W."/>
        </authorList>
    </citation>
    <scope>NUCLEOTIDE SEQUENCE [LARGE SCALE GENOMIC DNA]</scope>
    <source>
        <strain evidence="1 2">F39-2</strain>
    </source>
</reference>
<dbReference type="SUPFAM" id="SSF49464">
    <property type="entry name" value="Carboxypeptidase regulatory domain-like"/>
    <property type="match status" value="1"/>
</dbReference>
<dbReference type="InterPro" id="IPR008969">
    <property type="entry name" value="CarboxyPept-like_regulatory"/>
</dbReference>
<dbReference type="Gene3D" id="2.60.40.1120">
    <property type="entry name" value="Carboxypeptidase-like, regulatory domain"/>
    <property type="match status" value="1"/>
</dbReference>
<gene>
    <name evidence="1" type="ORF">HH214_18970</name>
</gene>
<dbReference type="Pfam" id="PF18939">
    <property type="entry name" value="DUF5686"/>
    <property type="match status" value="1"/>
</dbReference>
<proteinExistence type="predicted"/>
<dbReference type="EMBL" id="CP051682">
    <property type="protein sequence ID" value="QJD97810.1"/>
    <property type="molecule type" value="Genomic_DNA"/>
</dbReference>
<dbReference type="RefSeq" id="WP_169610315.1">
    <property type="nucleotide sequence ID" value="NZ_CP051682.1"/>
</dbReference>
<dbReference type="Proteomes" id="UP000503278">
    <property type="component" value="Chromosome"/>
</dbReference>
<dbReference type="KEGG" id="mrob:HH214_18970"/>